<evidence type="ECO:0000256" key="1">
    <source>
        <dbReference type="SAM" id="Phobius"/>
    </source>
</evidence>
<keyword evidence="1" id="KW-1133">Transmembrane helix</keyword>
<reference evidence="2" key="2">
    <citation type="submission" date="2025-09" db="UniProtKB">
        <authorList>
            <consortium name="Ensembl"/>
        </authorList>
    </citation>
    <scope>IDENTIFICATION</scope>
</reference>
<dbReference type="AlphaFoldDB" id="A0A8C9Q963"/>
<evidence type="ECO:0000313" key="2">
    <source>
        <dbReference type="Ensembl" id="ENSSDAP00000020555.1"/>
    </source>
</evidence>
<keyword evidence="1" id="KW-0472">Membrane</keyword>
<evidence type="ECO:0008006" key="4">
    <source>
        <dbReference type="Google" id="ProtNLM"/>
    </source>
</evidence>
<feature type="transmembrane region" description="Helical" evidence="1">
    <location>
        <begin position="37"/>
        <end position="61"/>
    </location>
</feature>
<dbReference type="Proteomes" id="UP000694422">
    <property type="component" value="Unplaced"/>
</dbReference>
<keyword evidence="1" id="KW-0812">Transmembrane</keyword>
<reference evidence="2" key="1">
    <citation type="submission" date="2025-08" db="UniProtKB">
        <authorList>
            <consortium name="Ensembl"/>
        </authorList>
    </citation>
    <scope>IDENTIFICATION</scope>
</reference>
<proteinExistence type="predicted"/>
<organism evidence="2 3">
    <name type="scientific">Spermophilus dauricus</name>
    <name type="common">Daurian ground squirrel</name>
    <dbReference type="NCBI Taxonomy" id="99837"/>
    <lineage>
        <taxon>Eukaryota</taxon>
        <taxon>Metazoa</taxon>
        <taxon>Chordata</taxon>
        <taxon>Craniata</taxon>
        <taxon>Vertebrata</taxon>
        <taxon>Euteleostomi</taxon>
        <taxon>Mammalia</taxon>
        <taxon>Eutheria</taxon>
        <taxon>Euarchontoglires</taxon>
        <taxon>Glires</taxon>
        <taxon>Rodentia</taxon>
        <taxon>Sciuromorpha</taxon>
        <taxon>Sciuridae</taxon>
        <taxon>Xerinae</taxon>
        <taxon>Marmotini</taxon>
        <taxon>Spermophilus</taxon>
    </lineage>
</organism>
<accession>A0A8C9Q963</accession>
<sequence>MRMAQEEGNVDEGDVFLAFAQGPSPPRSPLQRALDKAFLIFLILFLTLLMLEAAYKLLWILPCAKLGDWLLGTPQKEEELEL</sequence>
<name>A0A8C9Q963_SPEDA</name>
<protein>
    <recommendedName>
        <fullName evidence="4">Small integral membrane protein 40</fullName>
    </recommendedName>
</protein>
<dbReference type="Ensembl" id="ENSSDAT00000023495.1">
    <property type="protein sequence ID" value="ENSSDAP00000020555.1"/>
    <property type="gene ID" value="ENSSDAG00000018735.1"/>
</dbReference>
<evidence type="ECO:0000313" key="3">
    <source>
        <dbReference type="Proteomes" id="UP000694422"/>
    </source>
</evidence>
<keyword evidence="3" id="KW-1185">Reference proteome</keyword>